<evidence type="ECO:0000256" key="1">
    <source>
        <dbReference type="ARBA" id="ARBA00022722"/>
    </source>
</evidence>
<dbReference type="PANTHER" id="PTHR13620:SF105">
    <property type="entry name" value="OS01G0737700 PROTEIN"/>
    <property type="match status" value="1"/>
</dbReference>
<organism evidence="3 4">
    <name type="scientific">Trifolium medium</name>
    <dbReference type="NCBI Taxonomy" id="97028"/>
    <lineage>
        <taxon>Eukaryota</taxon>
        <taxon>Viridiplantae</taxon>
        <taxon>Streptophyta</taxon>
        <taxon>Embryophyta</taxon>
        <taxon>Tracheophyta</taxon>
        <taxon>Spermatophyta</taxon>
        <taxon>Magnoliopsida</taxon>
        <taxon>eudicotyledons</taxon>
        <taxon>Gunneridae</taxon>
        <taxon>Pentapetalae</taxon>
        <taxon>rosids</taxon>
        <taxon>fabids</taxon>
        <taxon>Fabales</taxon>
        <taxon>Fabaceae</taxon>
        <taxon>Papilionoideae</taxon>
        <taxon>50 kb inversion clade</taxon>
        <taxon>NPAAA clade</taxon>
        <taxon>Hologalegina</taxon>
        <taxon>IRL clade</taxon>
        <taxon>Trifolieae</taxon>
        <taxon>Trifolium</taxon>
    </lineage>
</organism>
<comment type="caution">
    <text evidence="3">The sequence shown here is derived from an EMBL/GenBank/DDBJ whole genome shotgun (WGS) entry which is preliminary data.</text>
</comment>
<evidence type="ECO:0000256" key="2">
    <source>
        <dbReference type="ARBA" id="ARBA00022801"/>
    </source>
</evidence>
<dbReference type="Gene3D" id="3.30.420.10">
    <property type="entry name" value="Ribonuclease H-like superfamily/Ribonuclease H"/>
    <property type="match status" value="1"/>
</dbReference>
<dbReference type="InterPro" id="IPR051132">
    <property type="entry name" value="3-5_Exonuclease_domain"/>
</dbReference>
<dbReference type="PANTHER" id="PTHR13620">
    <property type="entry name" value="3-5 EXONUCLEASE"/>
    <property type="match status" value="1"/>
</dbReference>
<protein>
    <submittedName>
        <fullName evidence="3">Werner syndrome-like exonuclease</fullName>
    </submittedName>
</protein>
<accession>A0A392VDP5</accession>
<dbReference type="GO" id="GO:0003676">
    <property type="term" value="F:nucleic acid binding"/>
    <property type="evidence" value="ECO:0007669"/>
    <property type="project" value="InterPro"/>
</dbReference>
<dbReference type="InterPro" id="IPR036397">
    <property type="entry name" value="RNaseH_sf"/>
</dbReference>
<keyword evidence="2" id="KW-0378">Hydrolase</keyword>
<sequence>MLRSGLTTLAERVLRKVVEKPQSIAMSRWDNPQLSADQVKHATLDAHVS</sequence>
<dbReference type="InterPro" id="IPR012337">
    <property type="entry name" value="RNaseH-like_sf"/>
</dbReference>
<keyword evidence="3" id="KW-0269">Exonuclease</keyword>
<reference evidence="3 4" key="1">
    <citation type="journal article" date="2018" name="Front. Plant Sci.">
        <title>Red Clover (Trifolium pratense) and Zigzag Clover (T. medium) - A Picture of Genomic Similarities and Differences.</title>
        <authorList>
            <person name="Dluhosova J."/>
            <person name="Istvanek J."/>
            <person name="Nedelnik J."/>
            <person name="Repkova J."/>
        </authorList>
    </citation>
    <scope>NUCLEOTIDE SEQUENCE [LARGE SCALE GENOMIC DNA]</scope>
    <source>
        <strain evidence="4">cv. 10/8</strain>
        <tissue evidence="3">Leaf</tissue>
    </source>
</reference>
<dbReference type="EMBL" id="LXQA011102549">
    <property type="protein sequence ID" value="MCI84935.1"/>
    <property type="molecule type" value="Genomic_DNA"/>
</dbReference>
<proteinExistence type="predicted"/>
<feature type="non-terminal residue" evidence="3">
    <location>
        <position position="49"/>
    </location>
</feature>
<dbReference type="GO" id="GO:0008408">
    <property type="term" value="F:3'-5' exonuclease activity"/>
    <property type="evidence" value="ECO:0007669"/>
    <property type="project" value="TreeGrafter"/>
</dbReference>
<dbReference type="GO" id="GO:0005737">
    <property type="term" value="C:cytoplasm"/>
    <property type="evidence" value="ECO:0007669"/>
    <property type="project" value="TreeGrafter"/>
</dbReference>
<dbReference type="SUPFAM" id="SSF53098">
    <property type="entry name" value="Ribonuclease H-like"/>
    <property type="match status" value="1"/>
</dbReference>
<name>A0A392VDP5_9FABA</name>
<keyword evidence="1" id="KW-0540">Nuclease</keyword>
<keyword evidence="4" id="KW-1185">Reference proteome</keyword>
<dbReference type="AlphaFoldDB" id="A0A392VDP5"/>
<dbReference type="Proteomes" id="UP000265520">
    <property type="component" value="Unassembled WGS sequence"/>
</dbReference>
<evidence type="ECO:0000313" key="4">
    <source>
        <dbReference type="Proteomes" id="UP000265520"/>
    </source>
</evidence>
<dbReference type="GO" id="GO:0005634">
    <property type="term" value="C:nucleus"/>
    <property type="evidence" value="ECO:0007669"/>
    <property type="project" value="TreeGrafter"/>
</dbReference>
<evidence type="ECO:0000313" key="3">
    <source>
        <dbReference type="EMBL" id="MCI84935.1"/>
    </source>
</evidence>